<evidence type="ECO:0000256" key="5">
    <source>
        <dbReference type="SAM" id="MobiDB-lite"/>
    </source>
</evidence>
<comment type="caution">
    <text evidence="6">The sequence shown here is derived from an EMBL/GenBank/DDBJ whole genome shotgun (WGS) entry which is preliminary data.</text>
</comment>
<name>A0A3D8RLR5_9EURO</name>
<evidence type="ECO:0000256" key="2">
    <source>
        <dbReference type="ARBA" id="ARBA00008796"/>
    </source>
</evidence>
<dbReference type="EMBL" id="PVWQ01000008">
    <property type="protein sequence ID" value="RDW74741.1"/>
    <property type="molecule type" value="Genomic_DNA"/>
</dbReference>
<dbReference type="OrthoDB" id="6407410at2759"/>
<evidence type="ECO:0000256" key="3">
    <source>
        <dbReference type="ARBA" id="ARBA00011486"/>
    </source>
</evidence>
<dbReference type="Proteomes" id="UP000256690">
    <property type="component" value="Unassembled WGS sequence"/>
</dbReference>
<evidence type="ECO:0000313" key="7">
    <source>
        <dbReference type="Proteomes" id="UP000256690"/>
    </source>
</evidence>
<gene>
    <name evidence="6" type="ORF">DSM5745_07403</name>
</gene>
<evidence type="ECO:0000256" key="4">
    <source>
        <dbReference type="ARBA" id="ARBA00022758"/>
    </source>
</evidence>
<dbReference type="AlphaFoldDB" id="A0A3D8RLR5"/>
<comment type="subunit">
    <text evidence="3">Interacts with ODC and thereby sterically blocks ODC homodimerization.</text>
</comment>
<comment type="function">
    <text evidence="1">Ornithine decarboxylase (ODC) antizyme protein that negatively regulates ODC activity and intracellular polyamine biosynthesis in response to increased intracellular polyamine levels. Binds to ODC monomers, inhibiting the assembly of the functional ODC homodimer, and targets the monomers for ubiquitin-independent proteolytic destruction by the 26S proteasome.</text>
</comment>
<evidence type="ECO:0000256" key="1">
    <source>
        <dbReference type="ARBA" id="ARBA00002307"/>
    </source>
</evidence>
<dbReference type="STRING" id="1810919.A0A3D8RLR5"/>
<proteinExistence type="inferred from homology"/>
<keyword evidence="7" id="KW-1185">Reference proteome</keyword>
<dbReference type="GO" id="GO:0008073">
    <property type="term" value="F:ornithine decarboxylase inhibitor activity"/>
    <property type="evidence" value="ECO:0007669"/>
    <property type="project" value="InterPro"/>
</dbReference>
<reference evidence="6 7" key="1">
    <citation type="journal article" date="2018" name="IMA Fungus">
        <title>IMA Genome-F 9: Draft genome sequence of Annulohypoxylon stygium, Aspergillus mulundensis, Berkeleyomyces basicola (syn. Thielaviopsis basicola), Ceratocystis smalleyi, two Cercospora beticola strains, Coleophoma cylindrospora, Fusarium fracticaudum, Phialophora cf. hyalina, and Morchella septimelata.</title>
        <authorList>
            <person name="Wingfield B.D."/>
            <person name="Bills G.F."/>
            <person name="Dong Y."/>
            <person name="Huang W."/>
            <person name="Nel W.J."/>
            <person name="Swalarsk-Parry B.S."/>
            <person name="Vaghefi N."/>
            <person name="Wilken P.M."/>
            <person name="An Z."/>
            <person name="de Beer Z.W."/>
            <person name="De Vos L."/>
            <person name="Chen L."/>
            <person name="Duong T.A."/>
            <person name="Gao Y."/>
            <person name="Hammerbacher A."/>
            <person name="Kikkert J.R."/>
            <person name="Li Y."/>
            <person name="Li H."/>
            <person name="Li K."/>
            <person name="Li Q."/>
            <person name="Liu X."/>
            <person name="Ma X."/>
            <person name="Naidoo K."/>
            <person name="Pethybridge S.J."/>
            <person name="Sun J."/>
            <person name="Steenkamp E.T."/>
            <person name="van der Nest M.A."/>
            <person name="van Wyk S."/>
            <person name="Wingfield M.J."/>
            <person name="Xiong C."/>
            <person name="Yue Q."/>
            <person name="Zhang X."/>
        </authorList>
    </citation>
    <scope>NUCLEOTIDE SEQUENCE [LARGE SCALE GENOMIC DNA]</scope>
    <source>
        <strain evidence="6 7">DSM 5745</strain>
    </source>
</reference>
<dbReference type="InterPro" id="IPR002993">
    <property type="entry name" value="ODC_AZ"/>
</dbReference>
<keyword evidence="4" id="KW-0688">Ribosomal frameshifting</keyword>
<evidence type="ECO:0000313" key="6">
    <source>
        <dbReference type="EMBL" id="RDW74741.1"/>
    </source>
</evidence>
<dbReference type="GeneID" id="38117773"/>
<comment type="similarity">
    <text evidence="2">Belongs to the ODC antizyme family.</text>
</comment>
<feature type="region of interest" description="Disordered" evidence="5">
    <location>
        <begin position="18"/>
        <end position="56"/>
    </location>
</feature>
<dbReference type="GO" id="GO:0075523">
    <property type="term" value="P:viral translational frameshifting"/>
    <property type="evidence" value="ECO:0007669"/>
    <property type="project" value="UniProtKB-KW"/>
</dbReference>
<protein>
    <submittedName>
        <fullName evidence="6">Uncharacterized protein</fullName>
    </submittedName>
</protein>
<sequence>MASTIVLRLGPEYSGIPEVPSGLKNAHARPPLDNSHAPMNGSSHSMNNSLGQKGEAAHTIPGECERLFCDVLSVIFLGERLPRQESLGIDASQIQAIDTRGEHARIQKWFEVLDYTSDAMYRGFVTGTTGERTMFVFLAGTAVGHGLKSGYVNNTVLSLSNP</sequence>
<dbReference type="RefSeq" id="XP_026602509.1">
    <property type="nucleotide sequence ID" value="XM_026749419.1"/>
</dbReference>
<dbReference type="Pfam" id="PF02100">
    <property type="entry name" value="ODC_AZ"/>
    <property type="match status" value="1"/>
</dbReference>
<organism evidence="6 7">
    <name type="scientific">Aspergillus mulundensis</name>
    <dbReference type="NCBI Taxonomy" id="1810919"/>
    <lineage>
        <taxon>Eukaryota</taxon>
        <taxon>Fungi</taxon>
        <taxon>Dikarya</taxon>
        <taxon>Ascomycota</taxon>
        <taxon>Pezizomycotina</taxon>
        <taxon>Eurotiomycetes</taxon>
        <taxon>Eurotiomycetidae</taxon>
        <taxon>Eurotiales</taxon>
        <taxon>Aspergillaceae</taxon>
        <taxon>Aspergillus</taxon>
        <taxon>Aspergillus subgen. Nidulantes</taxon>
    </lineage>
</organism>
<feature type="compositionally biased region" description="Polar residues" evidence="5">
    <location>
        <begin position="40"/>
        <end position="51"/>
    </location>
</feature>
<accession>A0A3D8RLR5</accession>